<name>A0ABN9PZY9_9DINO</name>
<comment type="caution">
    <text evidence="2">The sequence shown here is derived from an EMBL/GenBank/DDBJ whole genome shotgun (WGS) entry which is preliminary data.</text>
</comment>
<feature type="region of interest" description="Disordered" evidence="1">
    <location>
        <begin position="1"/>
        <end position="31"/>
    </location>
</feature>
<evidence type="ECO:0000313" key="3">
    <source>
        <dbReference type="Proteomes" id="UP001189429"/>
    </source>
</evidence>
<protein>
    <submittedName>
        <fullName evidence="2">Uncharacterized protein</fullName>
    </submittedName>
</protein>
<reference evidence="2" key="1">
    <citation type="submission" date="2023-10" db="EMBL/GenBank/DDBJ databases">
        <authorList>
            <person name="Chen Y."/>
            <person name="Shah S."/>
            <person name="Dougan E. K."/>
            <person name="Thang M."/>
            <person name="Chan C."/>
        </authorList>
    </citation>
    <scope>NUCLEOTIDE SEQUENCE [LARGE SCALE GENOMIC DNA]</scope>
</reference>
<evidence type="ECO:0000256" key="1">
    <source>
        <dbReference type="SAM" id="MobiDB-lite"/>
    </source>
</evidence>
<organism evidence="2 3">
    <name type="scientific">Prorocentrum cordatum</name>
    <dbReference type="NCBI Taxonomy" id="2364126"/>
    <lineage>
        <taxon>Eukaryota</taxon>
        <taxon>Sar</taxon>
        <taxon>Alveolata</taxon>
        <taxon>Dinophyceae</taxon>
        <taxon>Prorocentrales</taxon>
        <taxon>Prorocentraceae</taxon>
        <taxon>Prorocentrum</taxon>
    </lineage>
</organism>
<dbReference type="Proteomes" id="UP001189429">
    <property type="component" value="Unassembled WGS sequence"/>
</dbReference>
<feature type="non-terminal residue" evidence="2">
    <location>
        <position position="1"/>
    </location>
</feature>
<proteinExistence type="predicted"/>
<sequence>PRRGGRARARRGPRRGDARHPRALHRAGAAGGDRPHGFVYRRDIRVLHLLCDATGASLGRCFLVFDTVSTRNQFVAAWHGQRMRLAGAWEPVSFATATPRDVLSSLAAGNEVVPEDDPTLWSRSADQNEGGPALPIVSGPKLANFCTACGGRVNIWRRDCFCEACGAPVRGQ</sequence>
<accession>A0ABN9PZY9</accession>
<keyword evidence="3" id="KW-1185">Reference proteome</keyword>
<feature type="compositionally biased region" description="Basic residues" evidence="1">
    <location>
        <begin position="1"/>
        <end position="13"/>
    </location>
</feature>
<gene>
    <name evidence="2" type="ORF">PCOR1329_LOCUS5772</name>
</gene>
<evidence type="ECO:0000313" key="2">
    <source>
        <dbReference type="EMBL" id="CAK0796377.1"/>
    </source>
</evidence>
<dbReference type="EMBL" id="CAUYUJ010001533">
    <property type="protein sequence ID" value="CAK0796377.1"/>
    <property type="molecule type" value="Genomic_DNA"/>
</dbReference>